<dbReference type="KEGG" id="chya:V22_22100"/>
<evidence type="ECO:0000313" key="8">
    <source>
        <dbReference type="EMBL" id="QDT64964.1"/>
    </source>
</evidence>
<organism evidence="8 9">
    <name type="scientific">Calycomorphotria hydatis</name>
    <dbReference type="NCBI Taxonomy" id="2528027"/>
    <lineage>
        <taxon>Bacteria</taxon>
        <taxon>Pseudomonadati</taxon>
        <taxon>Planctomycetota</taxon>
        <taxon>Planctomycetia</taxon>
        <taxon>Planctomycetales</taxon>
        <taxon>Planctomycetaceae</taxon>
        <taxon>Calycomorphotria</taxon>
    </lineage>
</organism>
<reference evidence="8 9" key="1">
    <citation type="submission" date="2019-02" db="EMBL/GenBank/DDBJ databases">
        <title>Deep-cultivation of Planctomycetes and their phenomic and genomic characterization uncovers novel biology.</title>
        <authorList>
            <person name="Wiegand S."/>
            <person name="Jogler M."/>
            <person name="Boedeker C."/>
            <person name="Pinto D."/>
            <person name="Vollmers J."/>
            <person name="Rivas-Marin E."/>
            <person name="Kohn T."/>
            <person name="Peeters S.H."/>
            <person name="Heuer A."/>
            <person name="Rast P."/>
            <person name="Oberbeckmann S."/>
            <person name="Bunk B."/>
            <person name="Jeske O."/>
            <person name="Meyerdierks A."/>
            <person name="Storesund J.E."/>
            <person name="Kallscheuer N."/>
            <person name="Luecker S."/>
            <person name="Lage O.M."/>
            <person name="Pohl T."/>
            <person name="Merkel B.J."/>
            <person name="Hornburger P."/>
            <person name="Mueller R.-W."/>
            <person name="Bruemmer F."/>
            <person name="Labrenz M."/>
            <person name="Spormann A.M."/>
            <person name="Op den Camp H."/>
            <person name="Overmann J."/>
            <person name="Amann R."/>
            <person name="Jetten M.S.M."/>
            <person name="Mascher T."/>
            <person name="Medema M.H."/>
            <person name="Devos D.P."/>
            <person name="Kaster A.-K."/>
            <person name="Ovreas L."/>
            <person name="Rohde M."/>
            <person name="Galperin M.Y."/>
            <person name="Jogler C."/>
        </authorList>
    </citation>
    <scope>NUCLEOTIDE SEQUENCE [LARGE SCALE GENOMIC DNA]</scope>
    <source>
        <strain evidence="8 9">V22</strain>
    </source>
</reference>
<evidence type="ECO:0000256" key="5">
    <source>
        <dbReference type="ARBA" id="ARBA00022801"/>
    </source>
</evidence>
<dbReference type="PANTHER" id="PTHR37311:SF1">
    <property type="entry name" value="2-PHOSPHOSULFOLACTATE PHOSPHATASE-RELATED"/>
    <property type="match status" value="1"/>
</dbReference>
<dbReference type="GO" id="GO:0050545">
    <property type="term" value="F:sulfopyruvate decarboxylase activity"/>
    <property type="evidence" value="ECO:0007669"/>
    <property type="project" value="TreeGrafter"/>
</dbReference>
<name>A0A517T9A0_9PLAN</name>
<dbReference type="SUPFAM" id="SSF142823">
    <property type="entry name" value="ComB-like"/>
    <property type="match status" value="1"/>
</dbReference>
<dbReference type="RefSeq" id="WP_145262575.1">
    <property type="nucleotide sequence ID" value="NZ_CP036316.1"/>
</dbReference>
<evidence type="ECO:0000256" key="4">
    <source>
        <dbReference type="ARBA" id="ARBA00021948"/>
    </source>
</evidence>
<dbReference type="GO" id="GO:0000287">
    <property type="term" value="F:magnesium ion binding"/>
    <property type="evidence" value="ECO:0007669"/>
    <property type="project" value="InterPro"/>
</dbReference>
<evidence type="ECO:0000256" key="6">
    <source>
        <dbReference type="ARBA" id="ARBA00022842"/>
    </source>
</evidence>
<protein>
    <recommendedName>
        <fullName evidence="4">Probable 2-phosphosulfolactate phosphatase</fullName>
        <ecNumber evidence="3">3.1.3.71</ecNumber>
    </recommendedName>
</protein>
<evidence type="ECO:0000256" key="7">
    <source>
        <dbReference type="ARBA" id="ARBA00033711"/>
    </source>
</evidence>
<accession>A0A517T9A0</accession>
<evidence type="ECO:0000313" key="9">
    <source>
        <dbReference type="Proteomes" id="UP000319976"/>
    </source>
</evidence>
<dbReference type="PANTHER" id="PTHR37311">
    <property type="entry name" value="2-PHOSPHOSULFOLACTATE PHOSPHATASE-RELATED"/>
    <property type="match status" value="1"/>
</dbReference>
<sequence>MNVAIHALPSLVREEDLRDHVVIVIDALRASTTICTALANGAERVIACLSVDEAIGRADGISPKPLLGGERKGVLIDGFDLGNSPLEYERSVVEGRTVVFTTTNGTKAMLHAAAAHAVLVGAAVNLEAVANEAARIADEHQLSVACLCAGTDGEVTEEDIFVAVLIASALDKTFDLNHLEHIETDFLALPNMETISSSDKVLNCFLKSRGGKNLIALNKTADISYSSQLNTVPVVPVFQPSIQEIRLAATGKS</sequence>
<evidence type="ECO:0000256" key="1">
    <source>
        <dbReference type="ARBA" id="ARBA00001946"/>
    </source>
</evidence>
<keyword evidence="5 8" id="KW-0378">Hydrolase</keyword>
<dbReference type="OrthoDB" id="4913at2"/>
<proteinExistence type="inferred from homology"/>
<comment type="similarity">
    <text evidence="2">Belongs to the ComB family.</text>
</comment>
<dbReference type="InterPro" id="IPR005238">
    <property type="entry name" value="ComB-like"/>
</dbReference>
<dbReference type="EMBL" id="CP036316">
    <property type="protein sequence ID" value="QDT64964.1"/>
    <property type="molecule type" value="Genomic_DNA"/>
</dbReference>
<dbReference type="GO" id="GO:0050532">
    <property type="term" value="F:2-phosphosulfolactate phosphatase activity"/>
    <property type="evidence" value="ECO:0007669"/>
    <property type="project" value="UniProtKB-EC"/>
</dbReference>
<keyword evidence="9" id="KW-1185">Reference proteome</keyword>
<comment type="catalytic activity">
    <reaction evidence="7">
        <text>(2R)-O-phospho-3-sulfolactate + H2O = (2R)-3-sulfolactate + phosphate</text>
        <dbReference type="Rhea" id="RHEA:23416"/>
        <dbReference type="ChEBI" id="CHEBI:15377"/>
        <dbReference type="ChEBI" id="CHEBI:15597"/>
        <dbReference type="ChEBI" id="CHEBI:43474"/>
        <dbReference type="ChEBI" id="CHEBI:58738"/>
        <dbReference type="EC" id="3.1.3.71"/>
    </reaction>
</comment>
<dbReference type="AlphaFoldDB" id="A0A517T9A0"/>
<dbReference type="Pfam" id="PF04029">
    <property type="entry name" value="2-ph_phosp"/>
    <property type="match status" value="1"/>
</dbReference>
<dbReference type="EC" id="3.1.3.71" evidence="3"/>
<keyword evidence="6" id="KW-0460">Magnesium</keyword>
<gene>
    <name evidence="8" type="primary">comB</name>
    <name evidence="8" type="ORF">V22_22100</name>
</gene>
<comment type="cofactor">
    <cofactor evidence="1">
        <name>Mg(2+)</name>
        <dbReference type="ChEBI" id="CHEBI:18420"/>
    </cofactor>
</comment>
<evidence type="ECO:0000256" key="2">
    <source>
        <dbReference type="ARBA" id="ARBA00009997"/>
    </source>
</evidence>
<dbReference type="Proteomes" id="UP000319976">
    <property type="component" value="Chromosome"/>
</dbReference>
<dbReference type="Gene3D" id="3.90.1560.10">
    <property type="entry name" value="ComB-like"/>
    <property type="match status" value="1"/>
</dbReference>
<evidence type="ECO:0000256" key="3">
    <source>
        <dbReference type="ARBA" id="ARBA00012953"/>
    </source>
</evidence>
<dbReference type="InterPro" id="IPR036702">
    <property type="entry name" value="ComB-like_sf"/>
</dbReference>